<comment type="caution">
    <text evidence="2">The sequence shown here is derived from an EMBL/GenBank/DDBJ whole genome shotgun (WGS) entry which is preliminary data.</text>
</comment>
<dbReference type="Proteomes" id="UP000594638">
    <property type="component" value="Unassembled WGS sequence"/>
</dbReference>
<dbReference type="Gramene" id="OE9A086521T1">
    <property type="protein sequence ID" value="OE9A086521C1"/>
    <property type="gene ID" value="OE9A086521"/>
</dbReference>
<gene>
    <name evidence="2" type="ORF">OLEA9_A086521</name>
</gene>
<name>A0A8S0UI29_OLEEU</name>
<feature type="region of interest" description="Disordered" evidence="1">
    <location>
        <begin position="35"/>
        <end position="56"/>
    </location>
</feature>
<feature type="region of interest" description="Disordered" evidence="1">
    <location>
        <begin position="78"/>
        <end position="100"/>
    </location>
</feature>
<protein>
    <submittedName>
        <fullName evidence="2">Uncharacterized protein</fullName>
    </submittedName>
</protein>
<reference evidence="2 3" key="1">
    <citation type="submission" date="2019-12" db="EMBL/GenBank/DDBJ databases">
        <authorList>
            <person name="Alioto T."/>
            <person name="Alioto T."/>
            <person name="Gomez Garrido J."/>
        </authorList>
    </citation>
    <scope>NUCLEOTIDE SEQUENCE [LARGE SCALE GENOMIC DNA]</scope>
</reference>
<dbReference type="EMBL" id="CACTIH010007834">
    <property type="protein sequence ID" value="CAA3018418.1"/>
    <property type="molecule type" value="Genomic_DNA"/>
</dbReference>
<organism evidence="2 3">
    <name type="scientific">Olea europaea subsp. europaea</name>
    <dbReference type="NCBI Taxonomy" id="158383"/>
    <lineage>
        <taxon>Eukaryota</taxon>
        <taxon>Viridiplantae</taxon>
        <taxon>Streptophyta</taxon>
        <taxon>Embryophyta</taxon>
        <taxon>Tracheophyta</taxon>
        <taxon>Spermatophyta</taxon>
        <taxon>Magnoliopsida</taxon>
        <taxon>eudicotyledons</taxon>
        <taxon>Gunneridae</taxon>
        <taxon>Pentapetalae</taxon>
        <taxon>asterids</taxon>
        <taxon>lamiids</taxon>
        <taxon>Lamiales</taxon>
        <taxon>Oleaceae</taxon>
        <taxon>Oleeae</taxon>
        <taxon>Olea</taxon>
    </lineage>
</organism>
<proteinExistence type="predicted"/>
<evidence type="ECO:0000313" key="2">
    <source>
        <dbReference type="EMBL" id="CAA3018418.1"/>
    </source>
</evidence>
<evidence type="ECO:0000256" key="1">
    <source>
        <dbReference type="SAM" id="MobiDB-lite"/>
    </source>
</evidence>
<sequence>MLCFTYGHVPDMNGDGFYFCPLFLVASHLSREKQSSGTIRRSAPLSDAHADSHGDCRADGERVGGGFVWNAVVGRRSWGAGTRGPPPGGPRVRRQGSEARVEHGHGPLHLLVAKASLQELLQGHDAVPVQVQLLSTERQPFTQHFYFNLFKTKMLKCLKVEALRR</sequence>
<evidence type="ECO:0000313" key="3">
    <source>
        <dbReference type="Proteomes" id="UP000594638"/>
    </source>
</evidence>
<keyword evidence="3" id="KW-1185">Reference proteome</keyword>
<dbReference type="AlphaFoldDB" id="A0A8S0UI29"/>
<accession>A0A8S0UI29</accession>